<gene>
    <name evidence="1" type="ORF">SHEWBE_1101</name>
</gene>
<reference evidence="2" key="1">
    <citation type="submission" date="2018-06" db="EMBL/GenBank/DDBJ databases">
        <authorList>
            <person name="Cea G.-C."/>
            <person name="William W."/>
        </authorList>
    </citation>
    <scope>NUCLEOTIDE SEQUENCE [LARGE SCALE GENOMIC DNA]</scope>
    <source>
        <strain evidence="2">DB21MT-2</strain>
    </source>
</reference>
<evidence type="ECO:0000313" key="2">
    <source>
        <dbReference type="Proteomes" id="UP000250123"/>
    </source>
</evidence>
<sequence>MKSRAGVLQKYLHISPLQAIGNNEAENYKRTSQYQLSQQLNHQIAIIRYKNAAIESNSVAAFDALWDTSSQNDDS</sequence>
<proteinExistence type="predicted"/>
<dbReference type="EMBL" id="LS483452">
    <property type="protein sequence ID" value="SQH75070.1"/>
    <property type="molecule type" value="Genomic_DNA"/>
</dbReference>
<dbReference type="RefSeq" id="WP_112351728.1">
    <property type="nucleotide sequence ID" value="NZ_LS483452.1"/>
</dbReference>
<dbReference type="KEGG" id="sbk:SHEWBE_1101"/>
<dbReference type="AlphaFoldDB" id="A0A330M1Y1"/>
<accession>A0A330M1Y1</accession>
<evidence type="ECO:0000313" key="1">
    <source>
        <dbReference type="EMBL" id="SQH75070.1"/>
    </source>
</evidence>
<protein>
    <submittedName>
        <fullName evidence="1">Uncharacterized protein</fullName>
    </submittedName>
</protein>
<organism evidence="1 2">
    <name type="scientific">Shewanella benthica</name>
    <dbReference type="NCBI Taxonomy" id="43661"/>
    <lineage>
        <taxon>Bacteria</taxon>
        <taxon>Pseudomonadati</taxon>
        <taxon>Pseudomonadota</taxon>
        <taxon>Gammaproteobacteria</taxon>
        <taxon>Alteromonadales</taxon>
        <taxon>Shewanellaceae</taxon>
        <taxon>Shewanella</taxon>
    </lineage>
</organism>
<name>A0A330M1Y1_9GAMM</name>
<dbReference type="Proteomes" id="UP000250123">
    <property type="component" value="Chromosome SHEWBE"/>
</dbReference>